<dbReference type="AlphaFoldDB" id="A0A077EHZ5"/>
<keyword evidence="2" id="KW-0560">Oxidoreductase</keyword>
<name>A0A077EHZ5_9FLAO</name>
<dbReference type="Gene3D" id="3.40.50.720">
    <property type="entry name" value="NAD(P)-binding Rossmann-like Domain"/>
    <property type="match status" value="1"/>
</dbReference>
<protein>
    <submittedName>
        <fullName evidence="3">3-oxoacyl-[acyl-carrier protein] reductase</fullName>
    </submittedName>
</protein>
<evidence type="ECO:0000256" key="1">
    <source>
        <dbReference type="ARBA" id="ARBA00006484"/>
    </source>
</evidence>
<dbReference type="HOGENOM" id="CLU_010194_1_3_10"/>
<dbReference type="STRING" id="1338011.BD94_3282"/>
<sequence>MLLKNKIALVTGASKGIGRAIAEKFAENGADLILFARSIEELNNLKFELESKFGNTVYVYEVDVTNKEDLAVAFTDILQNKKKFFEILVNNAGIMRDSMLNTVKMDLIEENFKTNTFSSILISQYALKAFLRLRKGSIINISSIIGTNGNSGQSIYSASKSAILGFSKSLSKELAALNIRVNVVAPGFIKTNLTEEYQEKYNNTNNPFIGMRRMGEPEDVANVALFLASDLSSYVTGQVVGVDGGMII</sequence>
<dbReference type="PRINTS" id="PR00081">
    <property type="entry name" value="GDHRDH"/>
</dbReference>
<dbReference type="PRINTS" id="PR00080">
    <property type="entry name" value="SDRFAMILY"/>
</dbReference>
<dbReference type="PANTHER" id="PTHR42760:SF133">
    <property type="entry name" value="3-OXOACYL-[ACYL-CARRIER-PROTEIN] REDUCTASE"/>
    <property type="match status" value="1"/>
</dbReference>
<dbReference type="GO" id="GO:0048038">
    <property type="term" value="F:quinone binding"/>
    <property type="evidence" value="ECO:0007669"/>
    <property type="project" value="TreeGrafter"/>
</dbReference>
<dbReference type="RefSeq" id="WP_051354329.1">
    <property type="nucleotide sequence ID" value="NZ_CP007547.1"/>
</dbReference>
<dbReference type="InterPro" id="IPR036291">
    <property type="entry name" value="NAD(P)-bd_dom_sf"/>
</dbReference>
<evidence type="ECO:0000256" key="2">
    <source>
        <dbReference type="ARBA" id="ARBA00023002"/>
    </source>
</evidence>
<evidence type="ECO:0000313" key="4">
    <source>
        <dbReference type="Proteomes" id="UP000028933"/>
    </source>
</evidence>
<evidence type="ECO:0000313" key="3">
    <source>
        <dbReference type="EMBL" id="AIL47057.1"/>
    </source>
</evidence>
<dbReference type="Pfam" id="PF13561">
    <property type="entry name" value="adh_short_C2"/>
    <property type="match status" value="1"/>
</dbReference>
<dbReference type="PANTHER" id="PTHR42760">
    <property type="entry name" value="SHORT-CHAIN DEHYDROGENASES/REDUCTASES FAMILY MEMBER"/>
    <property type="match status" value="1"/>
</dbReference>
<reference evidence="3" key="1">
    <citation type="journal article" date="2013" name="Lancet">
        <title>First case of E anophelis outbreak in an intensive-care unit.</title>
        <authorList>
            <person name="Teo J."/>
            <person name="Tan S.Y."/>
            <person name="Tay M."/>
            <person name="Ding Y."/>
            <person name="Kjelleberg S."/>
            <person name="Givskov M."/>
            <person name="Lin R.T."/>
            <person name="Yang L."/>
        </authorList>
    </citation>
    <scope>NUCLEOTIDE SEQUENCE [LARGE SCALE GENOMIC DNA]</scope>
    <source>
        <strain evidence="3">NUHP1</strain>
    </source>
</reference>
<dbReference type="InterPro" id="IPR002347">
    <property type="entry name" value="SDR_fam"/>
</dbReference>
<dbReference type="PROSITE" id="PS00061">
    <property type="entry name" value="ADH_SHORT"/>
    <property type="match status" value="1"/>
</dbReference>
<dbReference type="GO" id="GO:0016616">
    <property type="term" value="F:oxidoreductase activity, acting on the CH-OH group of donors, NAD or NADP as acceptor"/>
    <property type="evidence" value="ECO:0007669"/>
    <property type="project" value="TreeGrafter"/>
</dbReference>
<dbReference type="SUPFAM" id="SSF51735">
    <property type="entry name" value="NAD(P)-binding Rossmann-fold domains"/>
    <property type="match status" value="1"/>
</dbReference>
<accession>A0A077EHZ5</accession>
<dbReference type="Proteomes" id="UP000028933">
    <property type="component" value="Chromosome"/>
</dbReference>
<comment type="similarity">
    <text evidence="1">Belongs to the short-chain dehydrogenases/reductases (SDR) family.</text>
</comment>
<gene>
    <name evidence="3" type="ORF">BD94_3282</name>
</gene>
<dbReference type="eggNOG" id="COG1028">
    <property type="taxonomic scope" value="Bacteria"/>
</dbReference>
<reference evidence="3" key="2">
    <citation type="journal article" date="2015" name="Genome Biol. Evol.">
        <title>Complete Genome Sequence and Transcriptomic Analysis of the Novel Pathogen Elizabethkingia anophelis in Response to Oxidative Stress.</title>
        <authorList>
            <person name="Li Y."/>
            <person name="Liu Y."/>
            <person name="Chew S.C."/>
            <person name="Tay M."/>
            <person name="Salido M.M."/>
            <person name="Teo J."/>
            <person name="Lauro F.M."/>
            <person name="Givskov M."/>
            <person name="Yang L."/>
        </authorList>
    </citation>
    <scope>NUCLEOTIDE SEQUENCE</scope>
    <source>
        <strain evidence="3">NUHP1</strain>
    </source>
</reference>
<dbReference type="KEGG" id="eao:BD94_3282"/>
<dbReference type="EMBL" id="CP007547">
    <property type="protein sequence ID" value="AIL47057.1"/>
    <property type="molecule type" value="Genomic_DNA"/>
</dbReference>
<dbReference type="FunFam" id="3.40.50.720:FF:000173">
    <property type="entry name" value="3-oxoacyl-[acyl-carrier protein] reductase"/>
    <property type="match status" value="1"/>
</dbReference>
<dbReference type="GO" id="GO:0006633">
    <property type="term" value="P:fatty acid biosynthetic process"/>
    <property type="evidence" value="ECO:0007669"/>
    <property type="project" value="TreeGrafter"/>
</dbReference>
<proteinExistence type="inferred from homology"/>
<dbReference type="InterPro" id="IPR020904">
    <property type="entry name" value="Sc_DH/Rdtase_CS"/>
</dbReference>
<organism evidence="3 4">
    <name type="scientific">Elizabethkingia anophelis NUHP1</name>
    <dbReference type="NCBI Taxonomy" id="1338011"/>
    <lineage>
        <taxon>Bacteria</taxon>
        <taxon>Pseudomonadati</taxon>
        <taxon>Bacteroidota</taxon>
        <taxon>Flavobacteriia</taxon>
        <taxon>Flavobacteriales</taxon>
        <taxon>Weeksellaceae</taxon>
        <taxon>Elizabethkingia</taxon>
    </lineage>
</organism>